<keyword evidence="5" id="KW-0067">ATP-binding</keyword>
<protein>
    <submittedName>
        <fullName evidence="9">GRP family sugar transporter</fullName>
    </submittedName>
</protein>
<feature type="transmembrane region" description="Helical" evidence="8">
    <location>
        <begin position="6"/>
        <end position="27"/>
    </location>
</feature>
<keyword evidence="2" id="KW-0813">Transport</keyword>
<sequence length="346" mass="36397">MFIIESYGTAVLFCVVTMLCWGSWANTQKLSAGNWRFELFYWDYVFGIVALSLLLALTLGSLGEGGRPFLADVRQADSTNVGSAIWGGVLFNAANILLGAAIAIAGMSVAFPVGIGLALVIGVVVNYLNAPVGSAGLLFGGMALIVVAILLNAVAYRRTTTASADLSAKGESTQGESTQGLSTKGLLLSVVAGCLMGLFYGYVAKAMFPDFDQPEPGKLSPYTAVVFFALGILISNFLFNTLLMRRPFVGTPVSYADYFQGSGRNHLTGVLGGMIWCLGMSFSILASDKAGPAISYGLGQGATVVAALWGIYVWREFRSAPKGVNGLLNGMLLCYIVGLGLLIVAR</sequence>
<feature type="transmembrane region" description="Helical" evidence="8">
    <location>
        <begin position="326"/>
        <end position="345"/>
    </location>
</feature>
<feature type="transmembrane region" description="Helical" evidence="8">
    <location>
        <begin position="186"/>
        <end position="204"/>
    </location>
</feature>
<keyword evidence="4" id="KW-0547">Nucleotide-binding</keyword>
<reference evidence="10" key="1">
    <citation type="journal article" date="2019" name="Int. J. Syst. Evol. Microbiol.">
        <title>The Global Catalogue of Microorganisms (GCM) 10K type strain sequencing project: providing services to taxonomists for standard genome sequencing and annotation.</title>
        <authorList>
            <consortium name="The Broad Institute Genomics Platform"/>
            <consortium name="The Broad Institute Genome Sequencing Center for Infectious Disease"/>
            <person name="Wu L."/>
            <person name="Ma J."/>
        </authorList>
    </citation>
    <scope>NUCLEOTIDE SEQUENCE [LARGE SCALE GENOMIC DNA]</scope>
    <source>
        <strain evidence="10">KCTC 42805</strain>
    </source>
</reference>
<comment type="caution">
    <text evidence="9">The sequence shown here is derived from an EMBL/GenBank/DDBJ whole genome shotgun (WGS) entry which is preliminary data.</text>
</comment>
<evidence type="ECO:0000256" key="7">
    <source>
        <dbReference type="ARBA" id="ARBA00023136"/>
    </source>
</evidence>
<feature type="transmembrane region" description="Helical" evidence="8">
    <location>
        <begin position="83"/>
        <end position="102"/>
    </location>
</feature>
<evidence type="ECO:0000256" key="3">
    <source>
        <dbReference type="ARBA" id="ARBA00022692"/>
    </source>
</evidence>
<evidence type="ECO:0000313" key="9">
    <source>
        <dbReference type="EMBL" id="MFD2570481.1"/>
    </source>
</evidence>
<keyword evidence="9" id="KW-0762">Sugar transport</keyword>
<evidence type="ECO:0000256" key="5">
    <source>
        <dbReference type="ARBA" id="ARBA00022840"/>
    </source>
</evidence>
<organism evidence="9 10">
    <name type="scientific">Spirosoma soli</name>
    <dbReference type="NCBI Taxonomy" id="1770529"/>
    <lineage>
        <taxon>Bacteria</taxon>
        <taxon>Pseudomonadati</taxon>
        <taxon>Bacteroidota</taxon>
        <taxon>Cytophagia</taxon>
        <taxon>Cytophagales</taxon>
        <taxon>Cytophagaceae</taxon>
        <taxon>Spirosoma</taxon>
    </lineage>
</organism>
<accession>A0ABW5M1L4</accession>
<feature type="transmembrane region" description="Helical" evidence="8">
    <location>
        <begin position="134"/>
        <end position="156"/>
    </location>
</feature>
<dbReference type="PANTHER" id="PTHR31081:SF17">
    <property type="entry name" value="UREIDE PERMEASE"/>
    <property type="match status" value="1"/>
</dbReference>
<evidence type="ECO:0000256" key="4">
    <source>
        <dbReference type="ARBA" id="ARBA00022741"/>
    </source>
</evidence>
<feature type="transmembrane region" description="Helical" evidence="8">
    <location>
        <begin position="224"/>
        <end position="244"/>
    </location>
</feature>
<dbReference type="EMBL" id="JBHULN010000003">
    <property type="protein sequence ID" value="MFD2570481.1"/>
    <property type="molecule type" value="Genomic_DNA"/>
</dbReference>
<evidence type="ECO:0000256" key="6">
    <source>
        <dbReference type="ARBA" id="ARBA00022989"/>
    </source>
</evidence>
<name>A0ABW5M1L4_9BACT</name>
<keyword evidence="10" id="KW-1185">Reference proteome</keyword>
<feature type="transmembrane region" description="Helical" evidence="8">
    <location>
        <begin position="265"/>
        <end position="287"/>
    </location>
</feature>
<feature type="transmembrane region" description="Helical" evidence="8">
    <location>
        <begin position="293"/>
        <end position="314"/>
    </location>
</feature>
<comment type="subcellular location">
    <subcellularLocation>
        <location evidence="1">Membrane</location>
        <topology evidence="1">Multi-pass membrane protein</topology>
    </subcellularLocation>
</comment>
<feature type="transmembrane region" description="Helical" evidence="8">
    <location>
        <begin position="39"/>
        <end position="63"/>
    </location>
</feature>
<evidence type="ECO:0000256" key="1">
    <source>
        <dbReference type="ARBA" id="ARBA00004141"/>
    </source>
</evidence>
<dbReference type="InterPro" id="IPR030189">
    <property type="entry name" value="UPS_plant"/>
</dbReference>
<feature type="transmembrane region" description="Helical" evidence="8">
    <location>
        <begin position="109"/>
        <end position="128"/>
    </location>
</feature>
<dbReference type="RefSeq" id="WP_381521188.1">
    <property type="nucleotide sequence ID" value="NZ_JBHULN010000003.1"/>
</dbReference>
<dbReference type="PANTHER" id="PTHR31081">
    <property type="entry name" value="UREIDE PERMEASE 1-RELATED-RELATED"/>
    <property type="match status" value="1"/>
</dbReference>
<dbReference type="Proteomes" id="UP001597469">
    <property type="component" value="Unassembled WGS sequence"/>
</dbReference>
<proteinExistence type="predicted"/>
<keyword evidence="7 8" id="KW-0472">Membrane</keyword>
<evidence type="ECO:0000256" key="8">
    <source>
        <dbReference type="SAM" id="Phobius"/>
    </source>
</evidence>
<keyword evidence="3 8" id="KW-0812">Transmembrane</keyword>
<dbReference type="InterPro" id="IPR009834">
    <property type="entry name" value="Ureide_permease"/>
</dbReference>
<evidence type="ECO:0000256" key="2">
    <source>
        <dbReference type="ARBA" id="ARBA00022448"/>
    </source>
</evidence>
<gene>
    <name evidence="9" type="ORF">ACFSUS_07540</name>
</gene>
<evidence type="ECO:0000313" key="10">
    <source>
        <dbReference type="Proteomes" id="UP001597469"/>
    </source>
</evidence>
<dbReference type="Pfam" id="PF07168">
    <property type="entry name" value="Ureide_permease"/>
    <property type="match status" value="2"/>
</dbReference>
<keyword evidence="6 8" id="KW-1133">Transmembrane helix</keyword>